<dbReference type="GO" id="GO:0007417">
    <property type="term" value="P:central nervous system development"/>
    <property type="evidence" value="ECO:0007669"/>
    <property type="project" value="Ensembl"/>
</dbReference>
<feature type="region of interest" description="Disordered" evidence="15">
    <location>
        <begin position="79"/>
        <end position="117"/>
    </location>
</feature>
<dbReference type="GO" id="GO:0045202">
    <property type="term" value="C:synapse"/>
    <property type="evidence" value="ECO:0007669"/>
    <property type="project" value="GOC"/>
</dbReference>
<name>A0A8B9C9L3_9AVES</name>
<dbReference type="InterPro" id="IPR016161">
    <property type="entry name" value="Ald_DH/histidinol_DH"/>
</dbReference>
<evidence type="ECO:0000256" key="1">
    <source>
        <dbReference type="ARBA" id="ARBA00003743"/>
    </source>
</evidence>
<dbReference type="GO" id="GO:0009791">
    <property type="term" value="P:post-embryonic development"/>
    <property type="evidence" value="ECO:0007669"/>
    <property type="project" value="Ensembl"/>
</dbReference>
<dbReference type="UniPathway" id="UPA00733"/>
<protein>
    <recommendedName>
        <fullName evidence="7">Succinate-semialdehyde dehydrogenase, mitochondrial</fullName>
        <ecNumber evidence="6">1.2.1.24</ecNumber>
    </recommendedName>
    <alternativeName>
        <fullName evidence="14">Aldehyde dehydrogenase family 5 member A1</fullName>
    </alternativeName>
    <alternativeName>
        <fullName evidence="13">NAD(+)-dependent succinic semialdehyde dehydrogenase</fullName>
    </alternativeName>
</protein>
<evidence type="ECO:0000256" key="8">
    <source>
        <dbReference type="ARBA" id="ARBA00022553"/>
    </source>
</evidence>
<evidence type="ECO:0000256" key="11">
    <source>
        <dbReference type="ARBA" id="ARBA00023128"/>
    </source>
</evidence>
<dbReference type="Gene3D" id="3.40.605.10">
    <property type="entry name" value="Aldehyde Dehydrogenase, Chain A, domain 1"/>
    <property type="match status" value="1"/>
</dbReference>
<dbReference type="PROSITE" id="PS00070">
    <property type="entry name" value="ALDEHYDE_DEHYDR_CYS"/>
    <property type="match status" value="1"/>
</dbReference>
<keyword evidence="12" id="KW-1015">Disulfide bond</keyword>
<dbReference type="InterPro" id="IPR016163">
    <property type="entry name" value="Ald_DH_C"/>
</dbReference>
<gene>
    <name evidence="17" type="primary">ALDH5A1</name>
</gene>
<accession>A0A8B9C9L3</accession>
<comment type="function">
    <text evidence="1">Catalyzes one step in the degradation of the inhibitory neurotransmitter gamma-aminobutyric acid (GABA).</text>
</comment>
<evidence type="ECO:0000256" key="10">
    <source>
        <dbReference type="ARBA" id="ARBA00023002"/>
    </source>
</evidence>
<dbReference type="GO" id="GO:0009450">
    <property type="term" value="P:gamma-aminobutyric acid catabolic process"/>
    <property type="evidence" value="ECO:0007669"/>
    <property type="project" value="UniProtKB-UniPathway"/>
</dbReference>
<dbReference type="GO" id="GO:0004777">
    <property type="term" value="F:succinate-semialdehyde dehydrogenase (NAD+) activity"/>
    <property type="evidence" value="ECO:0007669"/>
    <property type="project" value="UniProtKB-EC"/>
</dbReference>
<evidence type="ECO:0000259" key="16">
    <source>
        <dbReference type="Pfam" id="PF00171"/>
    </source>
</evidence>
<comment type="subcellular location">
    <subcellularLocation>
        <location evidence="2">Mitochondrion</location>
    </subcellularLocation>
</comment>
<keyword evidence="10" id="KW-0560">Oxidoreductase</keyword>
<sequence length="636" mass="67369">MKARCRGSVRRNTPARRQYVLINLSRRRVSAPHSLHTRSWTLQPGLRAQLSPLREVGSHRAALRLPAVFRAPLTREPCAAPPGFHSQRGGSGARPGLASPQPAPLRRGSSPGAVPSRAAMSSLLPLRAAAARRRLLLQPPAAPGPAAARSGSGALPGGLVRRGGLVGGRWLEAPAAFAVRDPASGQELGPVADCGAAEARAAVRAAHGAGAAWGRLPAKERSALLRRWYELMVERRDDLAAIITAENGKPLKEAQGEILYSASFLEWFAEEARRVYGDVIPASAKDRRILVLKQPVGVAAIITPWNFPSAMITRKVGAALAAGCTVVVKPAEDTPLSALALGELANQAGIPAGVYNVVPCSRQQAPAVGEVLCTDPLVAKISFTGSTETGKILLKHAAGTVKRVSMELGGHAPFIVFDSADVDRAVAGALASKFRNSGQTCVCTNRFLVQKGIHDKFVEKFAKAIRSELRVGNGFDANTTQGPLINEKAVEKVERHINDAVSQGASIVTGGKRHSLGKNFFEPTLLSNVTTKMLCTQEETFGPLAPVIKFETEEEAIAIANAASVGLAGYFYSQDPAQIWRVAEQLEVGMVGVNEGIVSSVESPFGGVKQSGLGREGSKYGIDEYLEIKYVCFGGL</sequence>
<dbReference type="SUPFAM" id="SSF53720">
    <property type="entry name" value="ALDH-like"/>
    <property type="match status" value="1"/>
</dbReference>
<comment type="similarity">
    <text evidence="4">Belongs to the aldehyde dehydrogenase family.</text>
</comment>
<evidence type="ECO:0000256" key="4">
    <source>
        <dbReference type="ARBA" id="ARBA00009986"/>
    </source>
</evidence>
<evidence type="ECO:0000256" key="13">
    <source>
        <dbReference type="ARBA" id="ARBA00030806"/>
    </source>
</evidence>
<dbReference type="Proteomes" id="UP000694426">
    <property type="component" value="Unplaced"/>
</dbReference>
<proteinExistence type="inferred from homology"/>
<dbReference type="GeneTree" id="ENSGT00930000151038"/>
<dbReference type="InterPro" id="IPR010102">
    <property type="entry name" value="Succ_semiAld_DH"/>
</dbReference>
<dbReference type="GO" id="GO:0051932">
    <property type="term" value="P:synaptic transmission, GABAergic"/>
    <property type="evidence" value="ECO:0007669"/>
    <property type="project" value="Ensembl"/>
</dbReference>
<organism evidence="17 18">
    <name type="scientific">Anser brachyrhynchus</name>
    <name type="common">Pink-footed goose</name>
    <dbReference type="NCBI Taxonomy" id="132585"/>
    <lineage>
        <taxon>Eukaryota</taxon>
        <taxon>Metazoa</taxon>
        <taxon>Chordata</taxon>
        <taxon>Craniata</taxon>
        <taxon>Vertebrata</taxon>
        <taxon>Euteleostomi</taxon>
        <taxon>Archelosauria</taxon>
        <taxon>Archosauria</taxon>
        <taxon>Dinosauria</taxon>
        <taxon>Saurischia</taxon>
        <taxon>Theropoda</taxon>
        <taxon>Coelurosauria</taxon>
        <taxon>Aves</taxon>
        <taxon>Neognathae</taxon>
        <taxon>Galloanserae</taxon>
        <taxon>Anseriformes</taxon>
        <taxon>Anatidae</taxon>
        <taxon>Anserinae</taxon>
        <taxon>Anser</taxon>
    </lineage>
</organism>
<dbReference type="InterPro" id="IPR050740">
    <property type="entry name" value="Aldehyde_DH_Superfamily"/>
</dbReference>
<dbReference type="InterPro" id="IPR015590">
    <property type="entry name" value="Aldehyde_DH_dom"/>
</dbReference>
<dbReference type="PANTHER" id="PTHR43353">
    <property type="entry name" value="SUCCINATE-SEMIALDEHYDE DEHYDROGENASE, MITOCHONDRIAL"/>
    <property type="match status" value="1"/>
</dbReference>
<evidence type="ECO:0000256" key="5">
    <source>
        <dbReference type="ARBA" id="ARBA00011881"/>
    </source>
</evidence>
<dbReference type="NCBIfam" id="TIGR01780">
    <property type="entry name" value="SSADH"/>
    <property type="match status" value="1"/>
</dbReference>
<comment type="subunit">
    <text evidence="5">Homotetramer.</text>
</comment>
<dbReference type="GO" id="GO:0006536">
    <property type="term" value="P:glutamate metabolic process"/>
    <property type="evidence" value="ECO:0007669"/>
    <property type="project" value="Ensembl"/>
</dbReference>
<dbReference type="PANTHER" id="PTHR43353:SF5">
    <property type="entry name" value="SUCCINATE-SEMIALDEHYDE DEHYDROGENASE, MITOCHONDRIAL"/>
    <property type="match status" value="1"/>
</dbReference>
<dbReference type="FunFam" id="3.40.605.10:FF:000096">
    <property type="entry name" value="Succinate-semialdehyde dehydrogenase, mitochondrial"/>
    <property type="match status" value="1"/>
</dbReference>
<dbReference type="Gene3D" id="3.40.309.10">
    <property type="entry name" value="Aldehyde Dehydrogenase, Chain A, domain 2"/>
    <property type="match status" value="1"/>
</dbReference>
<dbReference type="FunFam" id="3.40.309.10:FF:000004">
    <property type="entry name" value="Succinate-semialdehyde dehydrogenase I"/>
    <property type="match status" value="1"/>
</dbReference>
<dbReference type="GO" id="GO:0005739">
    <property type="term" value="C:mitochondrion"/>
    <property type="evidence" value="ECO:0007669"/>
    <property type="project" value="UniProtKB-SubCell"/>
</dbReference>
<dbReference type="CDD" id="cd07103">
    <property type="entry name" value="ALDH_F5_SSADH_GabD"/>
    <property type="match status" value="1"/>
</dbReference>
<dbReference type="GO" id="GO:0006105">
    <property type="term" value="P:succinate metabolic process"/>
    <property type="evidence" value="ECO:0007669"/>
    <property type="project" value="Ensembl"/>
</dbReference>
<feature type="domain" description="Aldehyde dehydrogenase" evidence="16">
    <location>
        <begin position="175"/>
        <end position="631"/>
    </location>
</feature>
<dbReference type="Ensembl" id="ENSABRT00000022178.1">
    <property type="protein sequence ID" value="ENSABRP00000015581.1"/>
    <property type="gene ID" value="ENSABRG00000013662.1"/>
</dbReference>
<dbReference type="AlphaFoldDB" id="A0A8B9C9L3"/>
<evidence type="ECO:0000256" key="14">
    <source>
        <dbReference type="ARBA" id="ARBA00031080"/>
    </source>
</evidence>
<dbReference type="GO" id="GO:0042802">
    <property type="term" value="F:identical protein binding"/>
    <property type="evidence" value="ECO:0007669"/>
    <property type="project" value="Ensembl"/>
</dbReference>
<dbReference type="InterPro" id="IPR016160">
    <property type="entry name" value="Ald_DH_CS_CYS"/>
</dbReference>
<keyword evidence="11" id="KW-0496">Mitochondrion</keyword>
<comment type="pathway">
    <text evidence="3">Amino-acid degradation; 4-aminobutanoate degradation.</text>
</comment>
<evidence type="ECO:0000256" key="7">
    <source>
        <dbReference type="ARBA" id="ARBA00019842"/>
    </source>
</evidence>
<keyword evidence="8" id="KW-0597">Phosphoprotein</keyword>
<evidence type="ECO:0000256" key="6">
    <source>
        <dbReference type="ARBA" id="ARBA00013051"/>
    </source>
</evidence>
<evidence type="ECO:0000256" key="15">
    <source>
        <dbReference type="SAM" id="MobiDB-lite"/>
    </source>
</evidence>
<evidence type="ECO:0000256" key="3">
    <source>
        <dbReference type="ARBA" id="ARBA00005176"/>
    </source>
</evidence>
<dbReference type="InterPro" id="IPR016162">
    <property type="entry name" value="Ald_DH_N"/>
</dbReference>
<dbReference type="EC" id="1.2.1.24" evidence="6"/>
<keyword evidence="9" id="KW-0809">Transit peptide</keyword>
<evidence type="ECO:0000313" key="17">
    <source>
        <dbReference type="Ensembl" id="ENSABRP00000015581.1"/>
    </source>
</evidence>
<evidence type="ECO:0000256" key="9">
    <source>
        <dbReference type="ARBA" id="ARBA00022946"/>
    </source>
</evidence>
<reference evidence="17" key="1">
    <citation type="submission" date="2025-08" db="UniProtKB">
        <authorList>
            <consortium name="Ensembl"/>
        </authorList>
    </citation>
    <scope>IDENTIFICATION</scope>
</reference>
<reference evidence="17" key="2">
    <citation type="submission" date="2025-09" db="UniProtKB">
        <authorList>
            <consortium name="Ensembl"/>
        </authorList>
    </citation>
    <scope>IDENTIFICATION</scope>
</reference>
<evidence type="ECO:0000256" key="12">
    <source>
        <dbReference type="ARBA" id="ARBA00023157"/>
    </source>
</evidence>
<keyword evidence="18" id="KW-1185">Reference proteome</keyword>
<evidence type="ECO:0000256" key="2">
    <source>
        <dbReference type="ARBA" id="ARBA00004173"/>
    </source>
</evidence>
<dbReference type="FunFam" id="3.40.605.10:FF:000026">
    <property type="entry name" value="Aldehyde dehydrogenase, putative"/>
    <property type="match status" value="1"/>
</dbReference>
<dbReference type="Pfam" id="PF00171">
    <property type="entry name" value="Aldedh"/>
    <property type="match status" value="1"/>
</dbReference>
<evidence type="ECO:0000313" key="18">
    <source>
        <dbReference type="Proteomes" id="UP000694426"/>
    </source>
</evidence>